<name>A0ABU9GF59_COBMA</name>
<accession>A0ABU9GF59</accession>
<sequence length="304" mass="34362">MTYLLSCRLPNRHQSLQPLAMARGLLATGERLLRRFARSRMQRRSGLCLLMVVMAVCSVAEAARLDDELLVRDTTHQMPDLRVLAAGNPRKVAFFELMIPLVVAQNQRLSEQRDWLQAMRRRAGEAGRDYSEREQERLNALCEQAQQRCSVSAADIGIPWDDLLASIDTLPLDMVMVQAIEESGWGTSGHARNANNLFGMRCFTSGCGTGRAGREYQRFESLEAGLAAYYQNLNANPRYARMRQLRARLRNAGERVRAEDLIPMLGAYSTRGEAYFATLNELLRWNRGLIRTVRERLAANGVLS</sequence>
<evidence type="ECO:0000313" key="2">
    <source>
        <dbReference type="EMBL" id="MEL0616274.1"/>
    </source>
</evidence>
<feature type="domain" description="Mannosyl-glycoprotein endo-beta-N-acetylglucosamidase-like" evidence="1">
    <location>
        <begin position="169"/>
        <end position="244"/>
    </location>
</feature>
<dbReference type="Pfam" id="PF01832">
    <property type="entry name" value="Glucosaminidase"/>
    <property type="match status" value="1"/>
</dbReference>
<comment type="caution">
    <text evidence="2">The sequence shown here is derived from an EMBL/GenBank/DDBJ whole genome shotgun (WGS) entry which is preliminary data.</text>
</comment>
<evidence type="ECO:0000259" key="1">
    <source>
        <dbReference type="Pfam" id="PF01832"/>
    </source>
</evidence>
<dbReference type="GeneID" id="43178615"/>
<dbReference type="PANTHER" id="PTHR40572:SF1">
    <property type="entry name" value="PROTEIN BAX"/>
    <property type="match status" value="1"/>
</dbReference>
<proteinExistence type="predicted"/>
<dbReference type="InterPro" id="IPR002901">
    <property type="entry name" value="MGlyc_endo_b_GlcNAc-like_dom"/>
</dbReference>
<dbReference type="EMBL" id="JBAKAP010000004">
    <property type="protein sequence ID" value="MEL0616274.1"/>
    <property type="molecule type" value="Genomic_DNA"/>
</dbReference>
<reference evidence="2 3" key="1">
    <citation type="submission" date="2024-02" db="EMBL/GenBank/DDBJ databases">
        <title>Bacteria isolated from the canopy kelp, Nereocystis luetkeana.</title>
        <authorList>
            <person name="Pfister C.A."/>
            <person name="Younker I.T."/>
            <person name="Light S.H."/>
        </authorList>
    </citation>
    <scope>NUCLEOTIDE SEQUENCE [LARGE SCALE GENOMIC DNA]</scope>
    <source>
        <strain evidence="2 3">TI.5.07</strain>
    </source>
</reference>
<dbReference type="RefSeq" id="WP_084209090.1">
    <property type="nucleotide sequence ID" value="NZ_CP017114.1"/>
</dbReference>
<keyword evidence="3" id="KW-1185">Reference proteome</keyword>
<dbReference type="Gene3D" id="1.10.530.10">
    <property type="match status" value="1"/>
</dbReference>
<dbReference type="PANTHER" id="PTHR40572">
    <property type="entry name" value="PROTEIN BAX"/>
    <property type="match status" value="1"/>
</dbReference>
<evidence type="ECO:0000313" key="3">
    <source>
        <dbReference type="Proteomes" id="UP001378242"/>
    </source>
</evidence>
<gene>
    <name evidence="2" type="ORF">V6243_05470</name>
</gene>
<organism evidence="2 3">
    <name type="scientific">Cobetia marina</name>
    <name type="common">Deleya marina</name>
    <dbReference type="NCBI Taxonomy" id="28258"/>
    <lineage>
        <taxon>Bacteria</taxon>
        <taxon>Pseudomonadati</taxon>
        <taxon>Pseudomonadota</taxon>
        <taxon>Gammaproteobacteria</taxon>
        <taxon>Oceanospirillales</taxon>
        <taxon>Halomonadaceae</taxon>
        <taxon>Cobetia</taxon>
    </lineage>
</organism>
<dbReference type="InterPro" id="IPR053195">
    <property type="entry name" value="Bax-like"/>
</dbReference>
<dbReference type="Proteomes" id="UP001378242">
    <property type="component" value="Unassembled WGS sequence"/>
</dbReference>
<protein>
    <submittedName>
        <fullName evidence="2">Glucosaminidase domain-containing protein</fullName>
    </submittedName>
</protein>